<feature type="compositionally biased region" description="Polar residues" evidence="1">
    <location>
        <begin position="94"/>
        <end position="104"/>
    </location>
</feature>
<comment type="caution">
    <text evidence="2">The sequence shown here is derived from an EMBL/GenBank/DDBJ whole genome shotgun (WGS) entry which is preliminary data.</text>
</comment>
<accession>A0A9J6F6M5</accession>
<keyword evidence="3" id="KW-1185">Reference proteome</keyword>
<feature type="compositionally biased region" description="Acidic residues" evidence="1">
    <location>
        <begin position="79"/>
        <end position="90"/>
    </location>
</feature>
<proteinExistence type="predicted"/>
<reference evidence="2 3" key="1">
    <citation type="journal article" date="2020" name="Cell">
        <title>Large-Scale Comparative Analyses of Tick Genomes Elucidate Their Genetic Diversity and Vector Capacities.</title>
        <authorList>
            <consortium name="Tick Genome and Microbiome Consortium (TIGMIC)"/>
            <person name="Jia N."/>
            <person name="Wang J."/>
            <person name="Shi W."/>
            <person name="Du L."/>
            <person name="Sun Y."/>
            <person name="Zhan W."/>
            <person name="Jiang J.F."/>
            <person name="Wang Q."/>
            <person name="Zhang B."/>
            <person name="Ji P."/>
            <person name="Bell-Sakyi L."/>
            <person name="Cui X.M."/>
            <person name="Yuan T.T."/>
            <person name="Jiang B.G."/>
            <person name="Yang W.F."/>
            <person name="Lam T.T."/>
            <person name="Chang Q.C."/>
            <person name="Ding S.J."/>
            <person name="Wang X.J."/>
            <person name="Zhu J.G."/>
            <person name="Ruan X.D."/>
            <person name="Zhao L."/>
            <person name="Wei J.T."/>
            <person name="Ye R.Z."/>
            <person name="Que T.C."/>
            <person name="Du C.H."/>
            <person name="Zhou Y.H."/>
            <person name="Cheng J.X."/>
            <person name="Dai P.F."/>
            <person name="Guo W.B."/>
            <person name="Han X.H."/>
            <person name="Huang E.J."/>
            <person name="Li L.F."/>
            <person name="Wei W."/>
            <person name="Gao Y.C."/>
            <person name="Liu J.Z."/>
            <person name="Shao H.Z."/>
            <person name="Wang X."/>
            <person name="Wang C.C."/>
            <person name="Yang T.C."/>
            <person name="Huo Q.B."/>
            <person name="Li W."/>
            <person name="Chen H.Y."/>
            <person name="Chen S.E."/>
            <person name="Zhou L.G."/>
            <person name="Ni X.B."/>
            <person name="Tian J.H."/>
            <person name="Sheng Y."/>
            <person name="Liu T."/>
            <person name="Pan Y.S."/>
            <person name="Xia L.Y."/>
            <person name="Li J."/>
            <person name="Zhao F."/>
            <person name="Cao W.C."/>
        </authorList>
    </citation>
    <scope>NUCLEOTIDE SEQUENCE [LARGE SCALE GENOMIC DNA]</scope>
    <source>
        <strain evidence="2">HaeL-2018</strain>
    </source>
</reference>
<feature type="compositionally biased region" description="Low complexity" evidence="1">
    <location>
        <begin position="1"/>
        <end position="14"/>
    </location>
</feature>
<protein>
    <submittedName>
        <fullName evidence="2">Uncharacterized protein</fullName>
    </submittedName>
</protein>
<dbReference type="Pfam" id="PF02992">
    <property type="entry name" value="Transposase_21"/>
    <property type="match status" value="1"/>
</dbReference>
<dbReference type="VEuPathDB" id="VectorBase:HLOH_063158"/>
<dbReference type="Proteomes" id="UP000821853">
    <property type="component" value="Chromosome 1"/>
</dbReference>
<feature type="region of interest" description="Disordered" evidence="1">
    <location>
        <begin position="1"/>
        <end position="104"/>
    </location>
</feature>
<dbReference type="AlphaFoldDB" id="A0A9J6F6M5"/>
<evidence type="ECO:0000256" key="1">
    <source>
        <dbReference type="SAM" id="MobiDB-lite"/>
    </source>
</evidence>
<name>A0A9J6F6M5_HAELO</name>
<dbReference type="OMA" id="CLAYKES"/>
<evidence type="ECO:0000313" key="2">
    <source>
        <dbReference type="EMBL" id="KAH9359742.1"/>
    </source>
</evidence>
<dbReference type="InterPro" id="IPR004242">
    <property type="entry name" value="Transposase_21"/>
</dbReference>
<evidence type="ECO:0000313" key="3">
    <source>
        <dbReference type="Proteomes" id="UP000821853"/>
    </source>
</evidence>
<dbReference type="PANTHER" id="PTHR33053">
    <property type="entry name" value="PROTEIN, PUTATIVE-RELATED"/>
    <property type="match status" value="1"/>
</dbReference>
<dbReference type="OrthoDB" id="6507725at2759"/>
<sequence>MCNNASAVNAANCALRPPSPGSQGFAPANEDSGRASEDFAQSSKDCVEGSPLYGDWDELSDDPGSPAPEAPLPVPETFSDAEDDANDVDETPAASLQSEQESTTPIFDAKELLKPFTEDSAFTRGDAYTMLLDVAIRFGLSWTAIEAVQKLFNNLIGQKAFPESKYLLKKFCGVDLGDLVFHFYCEDCMALLAKATGSVEERQQLEVTCGQCGKEYVGRELVRSGSFFVGLPLKKQLGSLLSSKTVSDAVATTLGKPSHNVGSSGMNDVTDGHHYQSVRCQRGVSPTDLTLTLNSDGSPVFKSSTYSIWPVQALLNELPPLLRWANVMMPFLWYGKSHPDMTLLLQAFVDEMEELNRTGVIWTSLNGCVHSKASSFYFCFIVCFRPEPCSILITDSILCVQVFCICCCADAPARAAMQNVKQFNGFYGCSWCYHPGTKVGGKFSIVSFKLS</sequence>
<feature type="compositionally biased region" description="Pro residues" evidence="1">
    <location>
        <begin position="65"/>
        <end position="74"/>
    </location>
</feature>
<gene>
    <name evidence="2" type="ORF">HPB48_021301</name>
</gene>
<dbReference type="EMBL" id="JABSTR010000001">
    <property type="protein sequence ID" value="KAH9359742.1"/>
    <property type="molecule type" value="Genomic_DNA"/>
</dbReference>
<organism evidence="2 3">
    <name type="scientific">Haemaphysalis longicornis</name>
    <name type="common">Bush tick</name>
    <dbReference type="NCBI Taxonomy" id="44386"/>
    <lineage>
        <taxon>Eukaryota</taxon>
        <taxon>Metazoa</taxon>
        <taxon>Ecdysozoa</taxon>
        <taxon>Arthropoda</taxon>
        <taxon>Chelicerata</taxon>
        <taxon>Arachnida</taxon>
        <taxon>Acari</taxon>
        <taxon>Parasitiformes</taxon>
        <taxon>Ixodida</taxon>
        <taxon>Ixodoidea</taxon>
        <taxon>Ixodidae</taxon>
        <taxon>Haemaphysalinae</taxon>
        <taxon>Haemaphysalis</taxon>
    </lineage>
</organism>